<comment type="subcellular location">
    <subcellularLocation>
        <location evidence="8">Cytoplasm</location>
    </subcellularLocation>
</comment>
<reference evidence="10 11" key="1">
    <citation type="submission" date="2019-03" db="EMBL/GenBank/DDBJ databases">
        <title>Genomic Encyclopedia of Archaeal and Bacterial Type Strains, Phase II (KMG-II): from individual species to whole genera.</title>
        <authorList>
            <person name="Goeker M."/>
        </authorList>
    </citation>
    <scope>NUCLEOTIDE SEQUENCE [LARGE SCALE GENOMIC DNA]</scope>
    <source>
        <strain evidence="10 11">ATCC 700618</strain>
    </source>
</reference>
<proteinExistence type="inferred from homology"/>
<evidence type="ECO:0000256" key="3">
    <source>
        <dbReference type="ARBA" id="ARBA00022741"/>
    </source>
</evidence>
<dbReference type="AlphaFoldDB" id="A0A4R6IFB5"/>
<dbReference type="InterPro" id="IPR002305">
    <property type="entry name" value="aa-tRNA-synth_Ic"/>
</dbReference>
<dbReference type="InterPro" id="IPR024109">
    <property type="entry name" value="Trp-tRNA-ligase_bac-type"/>
</dbReference>
<dbReference type="Proteomes" id="UP000295518">
    <property type="component" value="Unassembled WGS sequence"/>
</dbReference>
<evidence type="ECO:0000313" key="10">
    <source>
        <dbReference type="EMBL" id="TDO20378.1"/>
    </source>
</evidence>
<feature type="binding site" evidence="8">
    <location>
        <begin position="156"/>
        <end position="158"/>
    </location>
    <ligand>
        <name>ATP</name>
        <dbReference type="ChEBI" id="CHEBI:30616"/>
    </ligand>
</feature>
<dbReference type="Gene3D" id="3.40.50.620">
    <property type="entry name" value="HUPs"/>
    <property type="match status" value="1"/>
</dbReference>
<keyword evidence="8" id="KW-0963">Cytoplasm</keyword>
<dbReference type="EC" id="6.1.1.2" evidence="8"/>
<feature type="binding site" evidence="8">
    <location>
        <begin position="15"/>
        <end position="17"/>
    </location>
    <ligand>
        <name>ATP</name>
        <dbReference type="ChEBI" id="CHEBI:30616"/>
    </ligand>
</feature>
<keyword evidence="2 8" id="KW-0436">Ligase</keyword>
<keyword evidence="4 8" id="KW-0067">ATP-binding</keyword>
<name>A0A4R6IFB5_9MOLU</name>
<organism evidence="10 11">
    <name type="scientific">Mycoplasma testudineum</name>
    <dbReference type="NCBI Taxonomy" id="244584"/>
    <lineage>
        <taxon>Bacteria</taxon>
        <taxon>Bacillati</taxon>
        <taxon>Mycoplasmatota</taxon>
        <taxon>Mollicutes</taxon>
        <taxon>Mycoplasmataceae</taxon>
        <taxon>Mycoplasma</taxon>
    </lineage>
</organism>
<keyword evidence="3 8" id="KW-0547">Nucleotide-binding</keyword>
<evidence type="ECO:0000256" key="1">
    <source>
        <dbReference type="ARBA" id="ARBA00005594"/>
    </source>
</evidence>
<dbReference type="GO" id="GO:0005829">
    <property type="term" value="C:cytosol"/>
    <property type="evidence" value="ECO:0007669"/>
    <property type="project" value="TreeGrafter"/>
</dbReference>
<dbReference type="GO" id="GO:0004830">
    <property type="term" value="F:tryptophan-tRNA ligase activity"/>
    <property type="evidence" value="ECO:0007669"/>
    <property type="project" value="UniProtKB-UniRule"/>
</dbReference>
<comment type="function">
    <text evidence="8">Catalyzes the attachment of tryptophan to tRNA(Trp).</text>
</comment>
<gene>
    <name evidence="8" type="primary">trpS</name>
    <name evidence="10" type="ORF">EI74_0456</name>
</gene>
<dbReference type="NCBIfam" id="TIGR00233">
    <property type="entry name" value="trpS"/>
    <property type="match status" value="1"/>
</dbReference>
<comment type="similarity">
    <text evidence="1 8 9">Belongs to the class-I aminoacyl-tRNA synthetase family.</text>
</comment>
<dbReference type="RefSeq" id="WP_133509973.1">
    <property type="nucleotide sequence ID" value="NZ_SNWN01000011.1"/>
</dbReference>
<feature type="short sequence motif" description="'HIGH' region" evidence="8">
    <location>
        <begin position="16"/>
        <end position="24"/>
    </location>
</feature>
<keyword evidence="5 8" id="KW-0648">Protein biosynthesis</keyword>
<comment type="subunit">
    <text evidence="8">Homodimer.</text>
</comment>
<evidence type="ECO:0000313" key="11">
    <source>
        <dbReference type="Proteomes" id="UP000295518"/>
    </source>
</evidence>
<protein>
    <recommendedName>
        <fullName evidence="8">Tryptophan--tRNA ligase</fullName>
        <ecNumber evidence="8">6.1.1.2</ecNumber>
    </recommendedName>
    <alternativeName>
        <fullName evidence="8">Tryptophanyl-tRNA synthetase</fullName>
        <shortName evidence="8">TrpRS</shortName>
    </alternativeName>
</protein>
<dbReference type="GO" id="GO:0005524">
    <property type="term" value="F:ATP binding"/>
    <property type="evidence" value="ECO:0007669"/>
    <property type="project" value="UniProtKB-UniRule"/>
</dbReference>
<dbReference type="CDD" id="cd00806">
    <property type="entry name" value="TrpRS_core"/>
    <property type="match status" value="1"/>
</dbReference>
<accession>A0A4R6IFB5</accession>
<evidence type="ECO:0000256" key="4">
    <source>
        <dbReference type="ARBA" id="ARBA00022840"/>
    </source>
</evidence>
<keyword evidence="6 8" id="KW-0030">Aminoacyl-tRNA synthetase</keyword>
<evidence type="ECO:0000256" key="2">
    <source>
        <dbReference type="ARBA" id="ARBA00022598"/>
    </source>
</evidence>
<evidence type="ECO:0000256" key="7">
    <source>
        <dbReference type="ARBA" id="ARBA00049929"/>
    </source>
</evidence>
<evidence type="ECO:0000256" key="6">
    <source>
        <dbReference type="ARBA" id="ARBA00023146"/>
    </source>
</evidence>
<dbReference type="PRINTS" id="PR01039">
    <property type="entry name" value="TRNASYNTHTRP"/>
</dbReference>
<comment type="catalytic activity">
    <reaction evidence="7 8">
        <text>tRNA(Trp) + L-tryptophan + ATP = L-tryptophyl-tRNA(Trp) + AMP + diphosphate + H(+)</text>
        <dbReference type="Rhea" id="RHEA:24080"/>
        <dbReference type="Rhea" id="RHEA-COMP:9671"/>
        <dbReference type="Rhea" id="RHEA-COMP:9705"/>
        <dbReference type="ChEBI" id="CHEBI:15378"/>
        <dbReference type="ChEBI" id="CHEBI:30616"/>
        <dbReference type="ChEBI" id="CHEBI:33019"/>
        <dbReference type="ChEBI" id="CHEBI:57912"/>
        <dbReference type="ChEBI" id="CHEBI:78442"/>
        <dbReference type="ChEBI" id="CHEBI:78535"/>
        <dbReference type="ChEBI" id="CHEBI:456215"/>
        <dbReference type="EC" id="6.1.1.2"/>
    </reaction>
</comment>
<dbReference type="InterPro" id="IPR050203">
    <property type="entry name" value="Trp-tRNA_synthetase"/>
</dbReference>
<feature type="binding site" evidence="8">
    <location>
        <begin position="204"/>
        <end position="208"/>
    </location>
    <ligand>
        <name>ATP</name>
        <dbReference type="ChEBI" id="CHEBI:30616"/>
    </ligand>
</feature>
<dbReference type="PANTHER" id="PTHR43766">
    <property type="entry name" value="TRYPTOPHAN--TRNA LIGASE, MITOCHONDRIAL"/>
    <property type="match status" value="1"/>
</dbReference>
<feature type="binding site" evidence="8">
    <location>
        <position position="195"/>
    </location>
    <ligand>
        <name>ATP</name>
        <dbReference type="ChEBI" id="CHEBI:30616"/>
    </ligand>
</feature>
<feature type="short sequence motif" description="'KMSKS' region" evidence="8">
    <location>
        <begin position="204"/>
        <end position="208"/>
    </location>
</feature>
<dbReference type="PANTHER" id="PTHR43766:SF1">
    <property type="entry name" value="TRYPTOPHAN--TRNA LIGASE, MITOCHONDRIAL"/>
    <property type="match status" value="1"/>
</dbReference>
<dbReference type="GO" id="GO:0006436">
    <property type="term" value="P:tryptophanyl-tRNA aminoacylation"/>
    <property type="evidence" value="ECO:0007669"/>
    <property type="project" value="UniProtKB-UniRule"/>
</dbReference>
<dbReference type="Gene3D" id="1.10.240.10">
    <property type="entry name" value="Tyrosyl-Transfer RNA Synthetase"/>
    <property type="match status" value="1"/>
</dbReference>
<dbReference type="SUPFAM" id="SSF52374">
    <property type="entry name" value="Nucleotidylyl transferase"/>
    <property type="match status" value="1"/>
</dbReference>
<dbReference type="EMBL" id="SNWN01000011">
    <property type="protein sequence ID" value="TDO20378.1"/>
    <property type="molecule type" value="Genomic_DNA"/>
</dbReference>
<comment type="caution">
    <text evidence="10">The sequence shown here is derived from an EMBL/GenBank/DDBJ whole genome shotgun (WGS) entry which is preliminary data.</text>
</comment>
<evidence type="ECO:0000256" key="5">
    <source>
        <dbReference type="ARBA" id="ARBA00022917"/>
    </source>
</evidence>
<dbReference type="InterPro" id="IPR014729">
    <property type="entry name" value="Rossmann-like_a/b/a_fold"/>
</dbReference>
<dbReference type="HAMAP" id="MF_00140_B">
    <property type="entry name" value="Trp_tRNA_synth_B"/>
    <property type="match status" value="1"/>
</dbReference>
<feature type="binding site" evidence="8">
    <location>
        <position position="144"/>
    </location>
    <ligand>
        <name>L-tryptophan</name>
        <dbReference type="ChEBI" id="CHEBI:57912"/>
    </ligand>
</feature>
<dbReference type="InterPro" id="IPR002306">
    <property type="entry name" value="Trp-tRNA-ligase"/>
</dbReference>
<feature type="binding site" evidence="8">
    <location>
        <begin position="23"/>
        <end position="24"/>
    </location>
    <ligand>
        <name>ATP</name>
        <dbReference type="ChEBI" id="CHEBI:30616"/>
    </ligand>
</feature>
<evidence type="ECO:0000256" key="9">
    <source>
        <dbReference type="RuleBase" id="RU363036"/>
    </source>
</evidence>
<dbReference type="Pfam" id="PF00579">
    <property type="entry name" value="tRNA-synt_1b"/>
    <property type="match status" value="1"/>
</dbReference>
<evidence type="ECO:0000256" key="8">
    <source>
        <dbReference type="HAMAP-Rule" id="MF_00140"/>
    </source>
</evidence>
<sequence length="334" mass="37649">MNELHEKETIVSGITATGNLTLGNYLGAIKNFIKFQETSNMYIFVADLHALTNDILPATLRQNIKNIVALYLACDLDPEKVVIFKQSDVMQHSMMQWLLLNQTTIGELSRMTQFKDKSASVKVANGTSMIPSGLLTYPTLMAADILLYNPDKVPVGIDQKQHIELTRNIAERINNKFKTKFKLPEIALVKEGQKIMSLLDPNKKMSKSAQNAKETIYLLDEPKVAYKKIISALTDGENKIYFSKTKPGISNLLTVNSALSNRSIKDLEKIYENVDYGTFKKETAQLVSDFLEQLQNKYKEKIKLVDSVLAEGAKKASIKADYWLKHLIKKIGLQ</sequence>
<keyword evidence="11" id="KW-1185">Reference proteome</keyword>